<dbReference type="PANTHER" id="PTHR46224">
    <property type="entry name" value="ANKYRIN REPEAT FAMILY PROTEIN"/>
    <property type="match status" value="1"/>
</dbReference>
<dbReference type="InterPro" id="IPR036770">
    <property type="entry name" value="Ankyrin_rpt-contain_sf"/>
</dbReference>
<dbReference type="PROSITE" id="PS50297">
    <property type="entry name" value="ANK_REP_REGION"/>
    <property type="match status" value="1"/>
</dbReference>
<dbReference type="InterPro" id="IPR051616">
    <property type="entry name" value="Cul2-RING_E3_ligase_SR"/>
</dbReference>
<name>A0AA41S1R8_PAPNU</name>
<evidence type="ECO:0000313" key="2">
    <source>
        <dbReference type="EMBL" id="MCL7027070.1"/>
    </source>
</evidence>
<dbReference type="PRINTS" id="PR01415">
    <property type="entry name" value="ANKYRIN"/>
</dbReference>
<reference evidence="2" key="1">
    <citation type="submission" date="2022-03" db="EMBL/GenBank/DDBJ databases">
        <title>A functionally conserved STORR gene fusion in Papaver species that diverged 16.8 million years ago.</title>
        <authorList>
            <person name="Catania T."/>
        </authorList>
    </citation>
    <scope>NUCLEOTIDE SEQUENCE</scope>
    <source>
        <strain evidence="2">S-191538</strain>
    </source>
</reference>
<sequence>MDRVVEDHFELFNAAFTGQLNRFKRLALDHARDEGIGVTEAIANLRDNGKGLLHYAAEGGRLEVCRYLIETLKLDVDSKSKNGSTPLYWATAKKDADTVRYLLEKGANADASDDKNYTPLHCAAKT</sequence>
<dbReference type="SUPFAM" id="SSF48403">
    <property type="entry name" value="Ankyrin repeat"/>
    <property type="match status" value="1"/>
</dbReference>
<keyword evidence="1" id="KW-0040">ANK repeat</keyword>
<dbReference type="Pfam" id="PF12796">
    <property type="entry name" value="Ank_2"/>
    <property type="match status" value="1"/>
</dbReference>
<gene>
    <name evidence="2" type="ORF">MKW94_000026</name>
</gene>
<evidence type="ECO:0000313" key="3">
    <source>
        <dbReference type="Proteomes" id="UP001177140"/>
    </source>
</evidence>
<feature type="repeat" description="ANK" evidence="1">
    <location>
        <begin position="82"/>
        <end position="114"/>
    </location>
</feature>
<dbReference type="AlphaFoldDB" id="A0AA41S1R8"/>
<dbReference type="Proteomes" id="UP001177140">
    <property type="component" value="Unassembled WGS sequence"/>
</dbReference>
<dbReference type="PANTHER" id="PTHR46224:SF6">
    <property type="entry name" value="ANKYRIN REPEAT FAMILY PROTEIN"/>
    <property type="match status" value="1"/>
</dbReference>
<dbReference type="SMART" id="SM00248">
    <property type="entry name" value="ANK"/>
    <property type="match status" value="2"/>
</dbReference>
<dbReference type="Gene3D" id="1.25.40.20">
    <property type="entry name" value="Ankyrin repeat-containing domain"/>
    <property type="match status" value="2"/>
</dbReference>
<feature type="non-terminal residue" evidence="2">
    <location>
        <position position="126"/>
    </location>
</feature>
<dbReference type="InterPro" id="IPR002110">
    <property type="entry name" value="Ankyrin_rpt"/>
</dbReference>
<dbReference type="PROSITE" id="PS50088">
    <property type="entry name" value="ANK_REPEAT"/>
    <property type="match status" value="1"/>
</dbReference>
<accession>A0AA41S1R8</accession>
<dbReference type="EMBL" id="JAJJMA010064085">
    <property type="protein sequence ID" value="MCL7027070.1"/>
    <property type="molecule type" value="Genomic_DNA"/>
</dbReference>
<evidence type="ECO:0000256" key="1">
    <source>
        <dbReference type="PROSITE-ProRule" id="PRU00023"/>
    </source>
</evidence>
<comment type="caution">
    <text evidence="2">The sequence shown here is derived from an EMBL/GenBank/DDBJ whole genome shotgun (WGS) entry which is preliminary data.</text>
</comment>
<protein>
    <submittedName>
        <fullName evidence="2">Uncharacterized protein</fullName>
    </submittedName>
</protein>
<proteinExistence type="predicted"/>
<keyword evidence="3" id="KW-1185">Reference proteome</keyword>
<organism evidence="2 3">
    <name type="scientific">Papaver nudicaule</name>
    <name type="common">Iceland poppy</name>
    <dbReference type="NCBI Taxonomy" id="74823"/>
    <lineage>
        <taxon>Eukaryota</taxon>
        <taxon>Viridiplantae</taxon>
        <taxon>Streptophyta</taxon>
        <taxon>Embryophyta</taxon>
        <taxon>Tracheophyta</taxon>
        <taxon>Spermatophyta</taxon>
        <taxon>Magnoliopsida</taxon>
        <taxon>Ranunculales</taxon>
        <taxon>Papaveraceae</taxon>
        <taxon>Papaveroideae</taxon>
        <taxon>Papaver</taxon>
    </lineage>
</organism>